<feature type="transmembrane region" description="Helical" evidence="2">
    <location>
        <begin position="32"/>
        <end position="54"/>
    </location>
</feature>
<proteinExistence type="predicted"/>
<dbReference type="AlphaFoldDB" id="A0A4R3YU22"/>
<dbReference type="PANTHER" id="PTHR30441">
    <property type="entry name" value="DUF748 DOMAIN-CONTAINING PROTEIN"/>
    <property type="match status" value="1"/>
</dbReference>
<dbReference type="OrthoDB" id="9757969at2"/>
<name>A0A4R3YU22_9GAMM</name>
<dbReference type="InterPro" id="IPR052894">
    <property type="entry name" value="AsmA-related"/>
</dbReference>
<dbReference type="GO" id="GO:0005886">
    <property type="term" value="C:plasma membrane"/>
    <property type="evidence" value="ECO:0007669"/>
    <property type="project" value="TreeGrafter"/>
</dbReference>
<feature type="compositionally biased region" description="Low complexity" evidence="1">
    <location>
        <begin position="786"/>
        <end position="796"/>
    </location>
</feature>
<keyword evidence="2" id="KW-0812">Transmembrane</keyword>
<accession>A0A4R3YU22</accession>
<organism evidence="3 4">
    <name type="scientific">Luteibacter rhizovicinus</name>
    <dbReference type="NCBI Taxonomy" id="242606"/>
    <lineage>
        <taxon>Bacteria</taxon>
        <taxon>Pseudomonadati</taxon>
        <taxon>Pseudomonadota</taxon>
        <taxon>Gammaproteobacteria</taxon>
        <taxon>Lysobacterales</taxon>
        <taxon>Rhodanobacteraceae</taxon>
        <taxon>Luteibacter</taxon>
    </lineage>
</organism>
<evidence type="ECO:0000313" key="3">
    <source>
        <dbReference type="EMBL" id="TCV94844.1"/>
    </source>
</evidence>
<keyword evidence="2" id="KW-1133">Transmembrane helix</keyword>
<sequence>MAESSLPKGSRLAAGRERARTLYKSHRLRKTLLILLAIVVLFGLLGFFATPPLLKSQLETRASAALQRPVTLGGVHINPFTLRVELDRLHIGERDGKTPFVDVDKIVVNASWSSLFRRAPILDELSLQHPQLHLVRTADQKYNFYDLVERFMTRPAAPDEPPTRYALSNISIHNGDIQFKDAVHDVDHRVDQLELGVPFIANLPSDTDIFVLPLLSMRVDGSPIHIESKAKPFAAVRDSATHFKFDKLDLPRYLAYAPFAMPVAVKRGLLSGDLELHFLMSKPAPQMQLTGTLTMDDFVVTASKDAPLLELGHGTIALTQVEPLISRHHFGAIDLQRATLHYTRMAGGHSNFDALTGGASAPAKPDEPATQIRIDAVTLQGSRIDYQDLSGKAPAGLSLDDIHGNLRGLSTVAGPAGSMDLTAGLSGGSLAASGKLDLAKSNYTGKIGLKKVALSPLLLLAPPMMNADVSGGTIDADGQVQATWSPTLNVHLEPATVSLEDFALASHGGKVTPVAWKTLKAEIASYDMAGSEAHLNHLTLSGLKLDVKRLRNGTIDLTGLMLPPVKGAPATPAFRWSVAHLGLDDGAVTFLDTSIEGRPNPVKLTADKFGIDDLSNDMRKPLKLDLNGSLGKGGAFAVTGTVRPEPVNADLKIKASRLDLVPLVPLITVPLNVHIVSAQLALNGRLRYTDRGSAPANIDYRGQATLGRVRVQDKVSGDDFLHWTSLSASGTELRMGEGAPHVSVGGLALDDFYARVIVNANGRMNLQDVVANQTQAPVSVTRTQDGSTPKPATPASAPVPPAPPVDTGPKPEIQIGQITLTRGQLNYTDNFIKPNYTANVTQLTGKIGAFGTAGSGPPADLTLQGQLDDNAPVTIDGTINPLAPVAFLDVKAKADGVELTHLSPYSGKYAGYPITKGRLTADVHYLLDQGKLTADNHIFIDQLTFGDRLEGPGISHLPVKLAVALLKNSQGQIDVHVPVSGSLDDPQFSMGGLIWRAIGNLIMRAVTSPFRLLASAGGSDKDLGYVAFAPGSAVLDTEAQSRLTDIAKVLNDKQSLNLDIIGRIDPAKDEIGLRQVMVQDLVVREKMDDEGDSKDADPTAVKVDPAEYDKYLEKAYKHTKFPKPRNFVGLAKSVPSDEMKSMLETNMPVDQDALRHLAERRADAVRQWLRGKVDDKRIFVLAPKLDAKGIDDEGKTTRVDFGLH</sequence>
<dbReference type="Gene3D" id="3.30.1330.60">
    <property type="entry name" value="OmpA-like domain"/>
    <property type="match status" value="1"/>
</dbReference>
<reference evidence="3 4" key="1">
    <citation type="submission" date="2019-03" db="EMBL/GenBank/DDBJ databases">
        <title>Above-ground endophytic microbial communities from plants in different locations in the United States.</title>
        <authorList>
            <person name="Frank C."/>
        </authorList>
    </citation>
    <scope>NUCLEOTIDE SEQUENCE [LARGE SCALE GENOMIC DNA]</scope>
    <source>
        <strain evidence="3 4">LP_13_YM</strain>
    </source>
</reference>
<dbReference type="Proteomes" id="UP000295645">
    <property type="component" value="Unassembled WGS sequence"/>
</dbReference>
<feature type="compositionally biased region" description="Polar residues" evidence="1">
    <location>
        <begin position="775"/>
        <end position="785"/>
    </location>
</feature>
<gene>
    <name evidence="3" type="ORF">EC912_103333</name>
</gene>
<protein>
    <submittedName>
        <fullName evidence="3">Uncharacterized protein DUF748</fullName>
    </submittedName>
</protein>
<keyword evidence="4" id="KW-1185">Reference proteome</keyword>
<dbReference type="RefSeq" id="WP_132143518.1">
    <property type="nucleotide sequence ID" value="NZ_SMCS01000003.1"/>
</dbReference>
<evidence type="ECO:0000256" key="1">
    <source>
        <dbReference type="SAM" id="MobiDB-lite"/>
    </source>
</evidence>
<feature type="compositionally biased region" description="Pro residues" evidence="1">
    <location>
        <begin position="797"/>
        <end position="806"/>
    </location>
</feature>
<dbReference type="EMBL" id="SMCS01000003">
    <property type="protein sequence ID" value="TCV94844.1"/>
    <property type="molecule type" value="Genomic_DNA"/>
</dbReference>
<dbReference type="GO" id="GO:0090313">
    <property type="term" value="P:regulation of protein targeting to membrane"/>
    <property type="evidence" value="ECO:0007669"/>
    <property type="project" value="TreeGrafter"/>
</dbReference>
<comment type="caution">
    <text evidence="3">The sequence shown here is derived from an EMBL/GenBank/DDBJ whole genome shotgun (WGS) entry which is preliminary data.</text>
</comment>
<evidence type="ECO:0000256" key="2">
    <source>
        <dbReference type="SAM" id="Phobius"/>
    </source>
</evidence>
<feature type="region of interest" description="Disordered" evidence="1">
    <location>
        <begin position="775"/>
        <end position="812"/>
    </location>
</feature>
<evidence type="ECO:0000313" key="4">
    <source>
        <dbReference type="Proteomes" id="UP000295645"/>
    </source>
</evidence>
<dbReference type="PANTHER" id="PTHR30441:SF8">
    <property type="entry name" value="DUF748 DOMAIN-CONTAINING PROTEIN"/>
    <property type="match status" value="1"/>
</dbReference>
<dbReference type="Pfam" id="PF05359">
    <property type="entry name" value="DUF748"/>
    <property type="match status" value="2"/>
</dbReference>
<keyword evidence="2" id="KW-0472">Membrane</keyword>
<dbReference type="InterPro" id="IPR008023">
    <property type="entry name" value="DUF748"/>
</dbReference>
<dbReference type="InterPro" id="IPR036737">
    <property type="entry name" value="OmpA-like_sf"/>
</dbReference>